<keyword evidence="4 6" id="KW-1133">Transmembrane helix</keyword>
<gene>
    <name evidence="8" type="ORF">SAMN05192580_3705</name>
</gene>
<dbReference type="InterPro" id="IPR051311">
    <property type="entry name" value="DedA_domain"/>
</dbReference>
<dbReference type="Pfam" id="PF09335">
    <property type="entry name" value="VTT_dom"/>
    <property type="match status" value="1"/>
</dbReference>
<dbReference type="AlphaFoldDB" id="A0A1I6M9E6"/>
<keyword evidence="9" id="KW-1185">Reference proteome</keyword>
<evidence type="ECO:0000256" key="5">
    <source>
        <dbReference type="ARBA" id="ARBA00023136"/>
    </source>
</evidence>
<keyword evidence="2" id="KW-1003">Cell membrane</keyword>
<dbReference type="EMBL" id="FOZG01000003">
    <property type="protein sequence ID" value="SFS12248.1"/>
    <property type="molecule type" value="Genomic_DNA"/>
</dbReference>
<evidence type="ECO:0000259" key="7">
    <source>
        <dbReference type="Pfam" id="PF09335"/>
    </source>
</evidence>
<proteinExistence type="predicted"/>
<reference evidence="8 9" key="1">
    <citation type="submission" date="2016-10" db="EMBL/GenBank/DDBJ databases">
        <authorList>
            <person name="de Groot N.N."/>
        </authorList>
    </citation>
    <scope>NUCLEOTIDE SEQUENCE [LARGE SCALE GENOMIC DNA]</scope>
    <source>
        <strain evidence="8 9">S5-249</strain>
    </source>
</reference>
<dbReference type="InterPro" id="IPR032816">
    <property type="entry name" value="VTT_dom"/>
</dbReference>
<organism evidence="8 9">
    <name type="scientific">Sphingomonas jatrophae</name>
    <dbReference type="NCBI Taxonomy" id="1166337"/>
    <lineage>
        <taxon>Bacteria</taxon>
        <taxon>Pseudomonadati</taxon>
        <taxon>Pseudomonadota</taxon>
        <taxon>Alphaproteobacteria</taxon>
        <taxon>Sphingomonadales</taxon>
        <taxon>Sphingomonadaceae</taxon>
        <taxon>Sphingomonas</taxon>
    </lineage>
</organism>
<feature type="transmembrane region" description="Helical" evidence="6">
    <location>
        <begin position="60"/>
        <end position="79"/>
    </location>
</feature>
<keyword evidence="3 6" id="KW-0812">Transmembrane</keyword>
<dbReference type="RefSeq" id="WP_093316964.1">
    <property type="nucleotide sequence ID" value="NZ_FOZG01000003.1"/>
</dbReference>
<evidence type="ECO:0000256" key="6">
    <source>
        <dbReference type="SAM" id="Phobius"/>
    </source>
</evidence>
<feature type="transmembrane region" description="Helical" evidence="6">
    <location>
        <begin position="146"/>
        <end position="169"/>
    </location>
</feature>
<dbReference type="GO" id="GO:0005886">
    <property type="term" value="C:plasma membrane"/>
    <property type="evidence" value="ECO:0007669"/>
    <property type="project" value="UniProtKB-SubCell"/>
</dbReference>
<feature type="domain" description="VTT" evidence="7">
    <location>
        <begin position="40"/>
        <end position="165"/>
    </location>
</feature>
<accession>A0A1I6M9E6</accession>
<dbReference type="PANTHER" id="PTHR42709:SF6">
    <property type="entry name" value="UNDECAPRENYL PHOSPHATE TRANSPORTER A"/>
    <property type="match status" value="1"/>
</dbReference>
<feature type="transmembrane region" description="Helical" evidence="6">
    <location>
        <begin position="181"/>
        <end position="202"/>
    </location>
</feature>
<dbReference type="STRING" id="1166337.SAMN05192580_3705"/>
<evidence type="ECO:0000256" key="1">
    <source>
        <dbReference type="ARBA" id="ARBA00004651"/>
    </source>
</evidence>
<feature type="transmembrane region" description="Helical" evidence="6">
    <location>
        <begin position="7"/>
        <end position="33"/>
    </location>
</feature>
<evidence type="ECO:0000256" key="2">
    <source>
        <dbReference type="ARBA" id="ARBA00022475"/>
    </source>
</evidence>
<protein>
    <submittedName>
        <fullName evidence="8">Membrane protein DedA, SNARE-associated domain</fullName>
    </submittedName>
</protein>
<dbReference type="OrthoDB" id="9813426at2"/>
<evidence type="ECO:0000256" key="4">
    <source>
        <dbReference type="ARBA" id="ARBA00022989"/>
    </source>
</evidence>
<sequence>MSIFHSLLAWAAGIIVAVISSTGYLGVILLMAIESACIPLPSEVIMPFAGYLASTGELNLWLVATAGAIGCNVGSVVAYEAGKRGGRPFVARWGKYVLVSLHDLDRAEAFVARWGSIAMLVCRMLPVVRSFIAFPAGVARMNLWKFHLYTFIGSWPWCYALAWVGFRLGRAWDQDPRLKALLHRLDFVVVGVILALGIWFLWHKYAEVRREKARRQALGVED</sequence>
<evidence type="ECO:0000313" key="9">
    <source>
        <dbReference type="Proteomes" id="UP000198824"/>
    </source>
</evidence>
<keyword evidence="5 6" id="KW-0472">Membrane</keyword>
<evidence type="ECO:0000313" key="8">
    <source>
        <dbReference type="EMBL" id="SFS12248.1"/>
    </source>
</evidence>
<name>A0A1I6M9E6_9SPHN</name>
<evidence type="ECO:0000256" key="3">
    <source>
        <dbReference type="ARBA" id="ARBA00022692"/>
    </source>
</evidence>
<dbReference type="Proteomes" id="UP000198824">
    <property type="component" value="Unassembled WGS sequence"/>
</dbReference>
<comment type="subcellular location">
    <subcellularLocation>
        <location evidence="1">Cell membrane</location>
        <topology evidence="1">Multi-pass membrane protein</topology>
    </subcellularLocation>
</comment>
<dbReference type="PANTHER" id="PTHR42709">
    <property type="entry name" value="ALKALINE PHOSPHATASE LIKE PROTEIN"/>
    <property type="match status" value="1"/>
</dbReference>